<feature type="compositionally biased region" description="Pro residues" evidence="1">
    <location>
        <begin position="126"/>
        <end position="139"/>
    </location>
</feature>
<evidence type="ECO:0008006" key="4">
    <source>
        <dbReference type="Google" id="ProtNLM"/>
    </source>
</evidence>
<comment type="caution">
    <text evidence="2">The sequence shown here is derived from an EMBL/GenBank/DDBJ whole genome shotgun (WGS) entry which is preliminary data.</text>
</comment>
<keyword evidence="3" id="KW-1185">Reference proteome</keyword>
<evidence type="ECO:0000313" key="3">
    <source>
        <dbReference type="Proteomes" id="UP001595789"/>
    </source>
</evidence>
<reference evidence="3" key="1">
    <citation type="journal article" date="2019" name="Int. J. Syst. Evol. Microbiol.">
        <title>The Global Catalogue of Microorganisms (GCM) 10K type strain sequencing project: providing services to taxonomists for standard genome sequencing and annotation.</title>
        <authorList>
            <consortium name="The Broad Institute Genomics Platform"/>
            <consortium name="The Broad Institute Genome Sequencing Center for Infectious Disease"/>
            <person name="Wu L."/>
            <person name="Ma J."/>
        </authorList>
    </citation>
    <scope>NUCLEOTIDE SEQUENCE [LARGE SCALE GENOMIC DNA]</scope>
    <source>
        <strain evidence="3">CCM 8691</strain>
    </source>
</reference>
<dbReference type="RefSeq" id="WP_378981194.1">
    <property type="nucleotide sequence ID" value="NZ_JBHSBW010000003.1"/>
</dbReference>
<evidence type="ECO:0000256" key="1">
    <source>
        <dbReference type="SAM" id="MobiDB-lite"/>
    </source>
</evidence>
<feature type="region of interest" description="Disordered" evidence="1">
    <location>
        <begin position="119"/>
        <end position="144"/>
    </location>
</feature>
<protein>
    <recommendedName>
        <fullName evidence="4">DUF4274 domain-containing protein</fullName>
    </recommendedName>
</protein>
<dbReference type="EMBL" id="JBHSBW010000003">
    <property type="protein sequence ID" value="MFC4209912.1"/>
    <property type="molecule type" value="Genomic_DNA"/>
</dbReference>
<name>A0ABV8P7H7_9SPHI</name>
<sequence length="286" mass="32980">MFPEYKQLVINHYLQVLHSSDPSTYLKNPSPANLKTECLRVYELRYRPETDRRILEDFFGAPDKNGDYWEAINTFKTPNFRPVQQLMQDTGKDSHSRNVELLAWLTGYEPRPFRFDTFMKPKDPDLPPATPKDPLPPRAPQGKKDEKPIFTRIQVWIGKYQRQSVMALATAAIITLVTSIISPGKQCMYWAGDHYEAVDCNKPIYGVQSIALDTMKLNHFRKITKPDTMTAYSVGRTWYTSVGAKLECFTADGHHPLYPSKELKPLNIYLLRKYFSAQLPDSAINR</sequence>
<accession>A0ABV8P7H7</accession>
<gene>
    <name evidence="2" type="ORF">ACFOWA_01885</name>
</gene>
<evidence type="ECO:0000313" key="2">
    <source>
        <dbReference type="EMBL" id="MFC4209912.1"/>
    </source>
</evidence>
<proteinExistence type="predicted"/>
<organism evidence="2 3">
    <name type="scientific">Pedobacter lithocola</name>
    <dbReference type="NCBI Taxonomy" id="1908239"/>
    <lineage>
        <taxon>Bacteria</taxon>
        <taxon>Pseudomonadati</taxon>
        <taxon>Bacteroidota</taxon>
        <taxon>Sphingobacteriia</taxon>
        <taxon>Sphingobacteriales</taxon>
        <taxon>Sphingobacteriaceae</taxon>
        <taxon>Pedobacter</taxon>
    </lineage>
</organism>
<dbReference type="Proteomes" id="UP001595789">
    <property type="component" value="Unassembled WGS sequence"/>
</dbReference>